<dbReference type="Proteomes" id="UP000247409">
    <property type="component" value="Unassembled WGS sequence"/>
</dbReference>
<evidence type="ECO:0000256" key="7">
    <source>
        <dbReference type="ARBA" id="ARBA00023284"/>
    </source>
</evidence>
<dbReference type="STRING" id="448386.A0A2V3IJA9"/>
<dbReference type="PANTHER" id="PTHR45815">
    <property type="entry name" value="PROTEIN DISULFIDE-ISOMERASE A6"/>
    <property type="match status" value="1"/>
</dbReference>
<accession>A0A2V3IJA9</accession>
<dbReference type="Pfam" id="PF00085">
    <property type="entry name" value="Thioredoxin"/>
    <property type="match status" value="2"/>
</dbReference>
<feature type="signal peptide" evidence="9">
    <location>
        <begin position="1"/>
        <end position="20"/>
    </location>
</feature>
<dbReference type="GO" id="GO:0005788">
    <property type="term" value="C:endoplasmic reticulum lumen"/>
    <property type="evidence" value="ECO:0007669"/>
    <property type="project" value="UniProtKB-SubCell"/>
</dbReference>
<keyword evidence="12" id="KW-1185">Reference proteome</keyword>
<comment type="function">
    <text evidence="2">Participates in various redox reactions through the reversible oxidation of its active center dithiol to a disulfide and catalyzes dithiol-disulfide exchange reactions.</text>
</comment>
<evidence type="ECO:0000259" key="10">
    <source>
        <dbReference type="PROSITE" id="PS51352"/>
    </source>
</evidence>
<dbReference type="InterPro" id="IPR013766">
    <property type="entry name" value="Thioredoxin_domain"/>
</dbReference>
<name>A0A2V3IJA9_9FLOR</name>
<evidence type="ECO:0000256" key="4">
    <source>
        <dbReference type="ARBA" id="ARBA00012723"/>
    </source>
</evidence>
<dbReference type="EMBL" id="NBIV01000174">
    <property type="protein sequence ID" value="PXF42185.1"/>
    <property type="molecule type" value="Genomic_DNA"/>
</dbReference>
<keyword evidence="9" id="KW-0732">Signal</keyword>
<keyword evidence="7" id="KW-0676">Redox-active center</keyword>
<comment type="caution">
    <text evidence="11">The sequence shown here is derived from an EMBL/GenBank/DDBJ whole genome shotgun (WGS) entry which is preliminary data.</text>
</comment>
<evidence type="ECO:0000313" key="11">
    <source>
        <dbReference type="EMBL" id="PXF42185.1"/>
    </source>
</evidence>
<evidence type="ECO:0000256" key="5">
    <source>
        <dbReference type="ARBA" id="ARBA00023157"/>
    </source>
</evidence>
<dbReference type="PROSITE" id="PS00194">
    <property type="entry name" value="THIOREDOXIN_1"/>
    <property type="match status" value="1"/>
</dbReference>
<evidence type="ECO:0000256" key="8">
    <source>
        <dbReference type="SAM" id="MobiDB-lite"/>
    </source>
</evidence>
<dbReference type="InterPro" id="IPR036249">
    <property type="entry name" value="Thioredoxin-like_sf"/>
</dbReference>
<keyword evidence="6 11" id="KW-0413">Isomerase</keyword>
<dbReference type="PROSITE" id="PS51352">
    <property type="entry name" value="THIOREDOXIN_2"/>
    <property type="match status" value="1"/>
</dbReference>
<evidence type="ECO:0000313" key="12">
    <source>
        <dbReference type="Proteomes" id="UP000247409"/>
    </source>
</evidence>
<feature type="compositionally biased region" description="Basic and acidic residues" evidence="8">
    <location>
        <begin position="428"/>
        <end position="442"/>
    </location>
</feature>
<dbReference type="EC" id="5.3.4.1" evidence="4"/>
<protein>
    <recommendedName>
        <fullName evidence="4">protein disulfide-isomerase</fullName>
        <ecNumber evidence="4">5.3.4.1</ecNumber>
    </recommendedName>
</protein>
<evidence type="ECO:0000256" key="3">
    <source>
        <dbReference type="ARBA" id="ARBA00004319"/>
    </source>
</evidence>
<organism evidence="11 12">
    <name type="scientific">Gracilariopsis chorda</name>
    <dbReference type="NCBI Taxonomy" id="448386"/>
    <lineage>
        <taxon>Eukaryota</taxon>
        <taxon>Rhodophyta</taxon>
        <taxon>Florideophyceae</taxon>
        <taxon>Rhodymeniophycidae</taxon>
        <taxon>Gracilariales</taxon>
        <taxon>Gracilariaceae</taxon>
        <taxon>Gracilariopsis</taxon>
    </lineage>
</organism>
<gene>
    <name evidence="11" type="ORF">BWQ96_08105</name>
</gene>
<dbReference type="InterPro" id="IPR017937">
    <property type="entry name" value="Thioredoxin_CS"/>
</dbReference>
<comment type="subcellular location">
    <subcellularLocation>
        <location evidence="3">Endoplasmic reticulum lumen</location>
    </subcellularLocation>
</comment>
<dbReference type="SUPFAM" id="SSF52833">
    <property type="entry name" value="Thioredoxin-like"/>
    <property type="match status" value="2"/>
</dbReference>
<proteinExistence type="predicted"/>
<evidence type="ECO:0000256" key="2">
    <source>
        <dbReference type="ARBA" id="ARBA00003318"/>
    </source>
</evidence>
<dbReference type="AlphaFoldDB" id="A0A2V3IJA9"/>
<evidence type="ECO:0000256" key="1">
    <source>
        <dbReference type="ARBA" id="ARBA00001182"/>
    </source>
</evidence>
<feature type="region of interest" description="Disordered" evidence="8">
    <location>
        <begin position="395"/>
        <end position="442"/>
    </location>
</feature>
<dbReference type="Pfam" id="PF24541">
    <property type="entry name" value="Thioredox_PDIA6_C"/>
    <property type="match status" value="1"/>
</dbReference>
<dbReference type="InterPro" id="IPR057305">
    <property type="entry name" value="Thioredox_PDIA6_C"/>
</dbReference>
<dbReference type="Gene3D" id="3.40.30.10">
    <property type="entry name" value="Glutaredoxin"/>
    <property type="match status" value="3"/>
</dbReference>
<dbReference type="OrthoDB" id="74910at2759"/>
<dbReference type="GO" id="GO:0003756">
    <property type="term" value="F:protein disulfide isomerase activity"/>
    <property type="evidence" value="ECO:0007669"/>
    <property type="project" value="UniProtKB-EC"/>
</dbReference>
<dbReference type="PANTHER" id="PTHR45815:SF3">
    <property type="entry name" value="PROTEIN DISULFIDE-ISOMERASE A6"/>
    <property type="match status" value="1"/>
</dbReference>
<feature type="domain" description="Thioredoxin" evidence="10">
    <location>
        <begin position="6"/>
        <end position="135"/>
    </location>
</feature>
<dbReference type="GO" id="GO:0015035">
    <property type="term" value="F:protein-disulfide reductase activity"/>
    <property type="evidence" value="ECO:0007669"/>
    <property type="project" value="TreeGrafter"/>
</dbReference>
<feature type="chain" id="PRO_5016037320" description="protein disulfide-isomerase" evidence="9">
    <location>
        <begin position="21"/>
        <end position="442"/>
    </location>
</feature>
<dbReference type="PRINTS" id="PR00421">
    <property type="entry name" value="THIOREDOXIN"/>
</dbReference>
<sequence>MARICLWFGVLLASVSVALAGMYGKHVVELTPSNFDELVIKSAETWLVKFYAPWCGHCKSSAPAFSKAAKKLHGVARLGVVNCDDHKELAQRFSIQGFPTLKVFKGEGQRARRPSDYNQERSSSAFIDHIKYIMPSFVARVKPTGLQAFFKDLPDLPHVLLFTDKKATSPLYKGLSARFKGRLSFGEVRKSEGKEVTAQYSVSSYPTLMAFEAGQSEAKSAHSYEGKMDPDSLIMFFEAVAGNKVNETRVMEGEEENGGETERVFAQPKAYSGEVYNIVGRKQFEEECDARKDGRMCALAILNGGDKNDMYGKLGDIAEKYQYDNMAFAVLDGEDEGARLYSKAFGIEDGEEGMVVLRARKRKYTKLEAEIGTKAINAFLDRIVGGDAHWKRLSGELPEWEGPEEQGNKTEETAEGESEESGQCGTEPPKDGESCGASKDEL</sequence>
<dbReference type="GO" id="GO:0034976">
    <property type="term" value="P:response to endoplasmic reticulum stress"/>
    <property type="evidence" value="ECO:0007669"/>
    <property type="project" value="TreeGrafter"/>
</dbReference>
<evidence type="ECO:0000256" key="6">
    <source>
        <dbReference type="ARBA" id="ARBA00023235"/>
    </source>
</evidence>
<evidence type="ECO:0000256" key="9">
    <source>
        <dbReference type="SAM" id="SignalP"/>
    </source>
</evidence>
<reference evidence="11 12" key="1">
    <citation type="journal article" date="2018" name="Mol. Biol. Evol.">
        <title>Analysis of the draft genome of the red seaweed Gracilariopsis chorda provides insights into genome size evolution in Rhodophyta.</title>
        <authorList>
            <person name="Lee J."/>
            <person name="Yang E.C."/>
            <person name="Graf L."/>
            <person name="Yang J.H."/>
            <person name="Qiu H."/>
            <person name="Zel Zion U."/>
            <person name="Chan C.X."/>
            <person name="Stephens T.G."/>
            <person name="Weber A.P.M."/>
            <person name="Boo G.H."/>
            <person name="Boo S.M."/>
            <person name="Kim K.M."/>
            <person name="Shin Y."/>
            <person name="Jung M."/>
            <person name="Lee S.J."/>
            <person name="Yim H.S."/>
            <person name="Lee J.H."/>
            <person name="Bhattacharya D."/>
            <person name="Yoon H.S."/>
        </authorList>
    </citation>
    <scope>NUCLEOTIDE SEQUENCE [LARGE SCALE GENOMIC DNA]</scope>
    <source>
        <strain evidence="11 12">SKKU-2015</strain>
        <tissue evidence="11">Whole body</tissue>
    </source>
</reference>
<keyword evidence="5" id="KW-1015">Disulfide bond</keyword>
<comment type="catalytic activity">
    <reaction evidence="1">
        <text>Catalyzes the rearrangement of -S-S- bonds in proteins.</text>
        <dbReference type="EC" id="5.3.4.1"/>
    </reaction>
</comment>